<dbReference type="PANTHER" id="PTHR46638:SF1">
    <property type="entry name" value="CORRINOID ADENOSYLTRANSFERASE"/>
    <property type="match status" value="1"/>
</dbReference>
<accession>M6RVP5</accession>
<evidence type="ECO:0000256" key="5">
    <source>
        <dbReference type="ARBA" id="ARBA00031529"/>
    </source>
</evidence>
<feature type="non-terminal residue" evidence="10">
    <location>
        <position position="1"/>
    </location>
</feature>
<reference evidence="10 11" key="1">
    <citation type="submission" date="2013-01" db="EMBL/GenBank/DDBJ databases">
        <authorList>
            <person name="Harkins D.M."/>
            <person name="Durkin A.S."/>
            <person name="Brinkac L.M."/>
            <person name="Haft D.H."/>
            <person name="Selengut J.D."/>
            <person name="Sanka R."/>
            <person name="DePew J."/>
            <person name="Purushe J."/>
            <person name="Picardeau M."/>
            <person name="Werts C."/>
            <person name="Goarant C."/>
            <person name="Vinetz J.M."/>
            <person name="Sutton G.G."/>
            <person name="Nierman W.C."/>
            <person name="Fouts D.E."/>
        </authorList>
    </citation>
    <scope>NUCLEOTIDE SEQUENCE [LARGE SCALE GENOMIC DNA]</scope>
    <source>
        <strain evidence="10 11">Verdun HP</strain>
    </source>
</reference>
<gene>
    <name evidence="10" type="ORF">LEP1GSC116_0499</name>
</gene>
<dbReference type="SUPFAM" id="SSF52540">
    <property type="entry name" value="P-loop containing nucleoside triphosphate hydrolases"/>
    <property type="match status" value="1"/>
</dbReference>
<evidence type="ECO:0000256" key="4">
    <source>
        <dbReference type="ARBA" id="ARBA00024929"/>
    </source>
</evidence>
<comment type="similarity">
    <text evidence="2">Belongs to the Cob(I)alamin adenosyltransferase family.</text>
</comment>
<dbReference type="Gene3D" id="3.40.50.300">
    <property type="entry name" value="P-loop containing nucleotide triphosphate hydrolases"/>
    <property type="match status" value="1"/>
</dbReference>
<evidence type="ECO:0000256" key="6">
    <source>
        <dbReference type="ARBA" id="ARBA00033334"/>
    </source>
</evidence>
<dbReference type="AlphaFoldDB" id="M6RVP5"/>
<keyword evidence="10" id="KW-0808">Transferase</keyword>
<dbReference type="PANTHER" id="PTHR46638">
    <property type="entry name" value="CORRINOID ADENOSYLTRANSFERASE"/>
    <property type="match status" value="1"/>
</dbReference>
<evidence type="ECO:0000313" key="11">
    <source>
        <dbReference type="Proteomes" id="UP000012092"/>
    </source>
</evidence>
<evidence type="ECO:0000256" key="2">
    <source>
        <dbReference type="ARBA" id="ARBA00007487"/>
    </source>
</evidence>
<evidence type="ECO:0000256" key="1">
    <source>
        <dbReference type="ARBA" id="ARBA00005121"/>
    </source>
</evidence>
<comment type="function">
    <text evidence="4">Required for both de novo synthesis of the corrin ring for the assimilation of exogenous corrinoids. Participates in the adenosylation of a variety of incomplete and complete corrinoids.</text>
</comment>
<comment type="pathway">
    <text evidence="1">Cofactor biosynthesis; adenosylcobalamin biosynthesis; adenosylcobalamin from cob(II)yrinate a,c-diamide: step 2/7.</text>
</comment>
<sequence>ITYTFHYGWLNVEEVINILKKRRKDLHVVITGRNCPKVLMDYADLVSVIEAQKHPYQNGIPAQKGIDF</sequence>
<name>M6RVP5_LEPIR</name>
<dbReference type="InterPro" id="IPR003724">
    <property type="entry name" value="CblAdoTrfase_CobA"/>
</dbReference>
<evidence type="ECO:0000256" key="8">
    <source>
        <dbReference type="ARBA" id="ARBA00048555"/>
    </source>
</evidence>
<dbReference type="EMBL" id="AHNZ02000562">
    <property type="protein sequence ID" value="EMO04893.1"/>
    <property type="molecule type" value="Genomic_DNA"/>
</dbReference>
<evidence type="ECO:0000256" key="9">
    <source>
        <dbReference type="ARBA" id="ARBA00048692"/>
    </source>
</evidence>
<proteinExistence type="inferred from homology"/>
<dbReference type="GO" id="GO:0008817">
    <property type="term" value="F:corrinoid adenosyltransferase activity"/>
    <property type="evidence" value="ECO:0007669"/>
    <property type="project" value="UniProtKB-EC"/>
</dbReference>
<dbReference type="Pfam" id="PF02572">
    <property type="entry name" value="CobA_CobO_BtuR"/>
    <property type="match status" value="1"/>
</dbReference>
<protein>
    <recommendedName>
        <fullName evidence="3">corrinoid adenosyltransferase</fullName>
        <ecNumber evidence="3">2.5.1.17</ecNumber>
    </recommendedName>
    <alternativeName>
        <fullName evidence="5">Cob(II)alamin adenosyltransferase</fullName>
    </alternativeName>
    <alternativeName>
        <fullName evidence="7">Cob(II)yrinic acid a,c-diamide adenosyltransferase</fullName>
    </alternativeName>
    <alternativeName>
        <fullName evidence="6">Cobinamide/cobalamin adenosyltransferase</fullName>
    </alternativeName>
</protein>
<dbReference type="EC" id="2.5.1.17" evidence="3"/>
<comment type="caution">
    <text evidence="10">The sequence shown here is derived from an EMBL/GenBank/DDBJ whole genome shotgun (WGS) entry which is preliminary data.</text>
</comment>
<dbReference type="GO" id="GO:0005524">
    <property type="term" value="F:ATP binding"/>
    <property type="evidence" value="ECO:0007669"/>
    <property type="project" value="InterPro"/>
</dbReference>
<evidence type="ECO:0000256" key="3">
    <source>
        <dbReference type="ARBA" id="ARBA00012454"/>
    </source>
</evidence>
<dbReference type="GO" id="GO:0009236">
    <property type="term" value="P:cobalamin biosynthetic process"/>
    <property type="evidence" value="ECO:0007669"/>
    <property type="project" value="InterPro"/>
</dbReference>
<evidence type="ECO:0000313" key="10">
    <source>
        <dbReference type="EMBL" id="EMO04893.1"/>
    </source>
</evidence>
<comment type="catalytic activity">
    <reaction evidence="8">
        <text>2 cob(II)yrinate a,c diamide + reduced [electron-transfer flavoprotein] + 2 ATP = 2 adenosylcob(III)yrinate a,c-diamide + 2 triphosphate + oxidized [electron-transfer flavoprotein] + 3 H(+)</text>
        <dbReference type="Rhea" id="RHEA:11528"/>
        <dbReference type="Rhea" id="RHEA-COMP:10685"/>
        <dbReference type="Rhea" id="RHEA-COMP:10686"/>
        <dbReference type="ChEBI" id="CHEBI:15378"/>
        <dbReference type="ChEBI" id="CHEBI:18036"/>
        <dbReference type="ChEBI" id="CHEBI:30616"/>
        <dbReference type="ChEBI" id="CHEBI:57692"/>
        <dbReference type="ChEBI" id="CHEBI:58307"/>
        <dbReference type="ChEBI" id="CHEBI:58503"/>
        <dbReference type="ChEBI" id="CHEBI:58537"/>
        <dbReference type="EC" id="2.5.1.17"/>
    </reaction>
</comment>
<organism evidence="10 11">
    <name type="scientific">Leptospira interrogans serovar Icterohaemorrhagiae str. Verdun HP</name>
    <dbReference type="NCBI Taxonomy" id="1049910"/>
    <lineage>
        <taxon>Bacteria</taxon>
        <taxon>Pseudomonadati</taxon>
        <taxon>Spirochaetota</taxon>
        <taxon>Spirochaetia</taxon>
        <taxon>Leptospirales</taxon>
        <taxon>Leptospiraceae</taxon>
        <taxon>Leptospira</taxon>
    </lineage>
</organism>
<dbReference type="InterPro" id="IPR027417">
    <property type="entry name" value="P-loop_NTPase"/>
</dbReference>
<dbReference type="Proteomes" id="UP000012092">
    <property type="component" value="Unassembled WGS sequence"/>
</dbReference>
<comment type="catalytic activity">
    <reaction evidence="9">
        <text>2 cob(II)alamin + reduced [electron-transfer flavoprotein] + 2 ATP = 2 adenosylcob(III)alamin + 2 triphosphate + oxidized [electron-transfer flavoprotein] + 3 H(+)</text>
        <dbReference type="Rhea" id="RHEA:28671"/>
        <dbReference type="Rhea" id="RHEA-COMP:10685"/>
        <dbReference type="Rhea" id="RHEA-COMP:10686"/>
        <dbReference type="ChEBI" id="CHEBI:15378"/>
        <dbReference type="ChEBI" id="CHEBI:16304"/>
        <dbReference type="ChEBI" id="CHEBI:18036"/>
        <dbReference type="ChEBI" id="CHEBI:18408"/>
        <dbReference type="ChEBI" id="CHEBI:30616"/>
        <dbReference type="ChEBI" id="CHEBI:57692"/>
        <dbReference type="ChEBI" id="CHEBI:58307"/>
        <dbReference type="EC" id="2.5.1.17"/>
    </reaction>
</comment>
<evidence type="ECO:0000256" key="7">
    <source>
        <dbReference type="ARBA" id="ARBA00033354"/>
    </source>
</evidence>